<gene>
    <name evidence="2" type="ORF">CEXT_507841</name>
</gene>
<accession>A0AAV4XC38</accession>
<sequence length="90" mass="10363">MIDSVDIHSSQSVNKWKILNEAFWKKMGGSGGEKRQRKRDSSLNSRKGRGAEEMKEGGGGSQESEEKTKSLSMWKRQFCLRKENWKGEIR</sequence>
<dbReference type="AlphaFoldDB" id="A0AAV4XC38"/>
<evidence type="ECO:0000313" key="3">
    <source>
        <dbReference type="Proteomes" id="UP001054945"/>
    </source>
</evidence>
<comment type="caution">
    <text evidence="2">The sequence shown here is derived from an EMBL/GenBank/DDBJ whole genome shotgun (WGS) entry which is preliminary data.</text>
</comment>
<protein>
    <submittedName>
        <fullName evidence="2">Uncharacterized protein</fullName>
    </submittedName>
</protein>
<evidence type="ECO:0000256" key="1">
    <source>
        <dbReference type="SAM" id="MobiDB-lite"/>
    </source>
</evidence>
<name>A0AAV4XC38_CAEEX</name>
<dbReference type="EMBL" id="BPLR01017510">
    <property type="protein sequence ID" value="GIY92192.1"/>
    <property type="molecule type" value="Genomic_DNA"/>
</dbReference>
<evidence type="ECO:0000313" key="2">
    <source>
        <dbReference type="EMBL" id="GIY92192.1"/>
    </source>
</evidence>
<dbReference type="Proteomes" id="UP001054945">
    <property type="component" value="Unassembled WGS sequence"/>
</dbReference>
<feature type="region of interest" description="Disordered" evidence="1">
    <location>
        <begin position="27"/>
        <end position="71"/>
    </location>
</feature>
<proteinExistence type="predicted"/>
<organism evidence="2 3">
    <name type="scientific">Caerostris extrusa</name>
    <name type="common">Bark spider</name>
    <name type="synonym">Caerostris bankana</name>
    <dbReference type="NCBI Taxonomy" id="172846"/>
    <lineage>
        <taxon>Eukaryota</taxon>
        <taxon>Metazoa</taxon>
        <taxon>Ecdysozoa</taxon>
        <taxon>Arthropoda</taxon>
        <taxon>Chelicerata</taxon>
        <taxon>Arachnida</taxon>
        <taxon>Araneae</taxon>
        <taxon>Araneomorphae</taxon>
        <taxon>Entelegynae</taxon>
        <taxon>Araneoidea</taxon>
        <taxon>Araneidae</taxon>
        <taxon>Caerostris</taxon>
    </lineage>
</organism>
<keyword evidence="3" id="KW-1185">Reference proteome</keyword>
<reference evidence="2 3" key="1">
    <citation type="submission" date="2021-06" db="EMBL/GenBank/DDBJ databases">
        <title>Caerostris extrusa draft genome.</title>
        <authorList>
            <person name="Kono N."/>
            <person name="Arakawa K."/>
        </authorList>
    </citation>
    <scope>NUCLEOTIDE SEQUENCE [LARGE SCALE GENOMIC DNA]</scope>
</reference>